<dbReference type="CDD" id="cd00063">
    <property type="entry name" value="FN3"/>
    <property type="match status" value="1"/>
</dbReference>
<keyword evidence="2" id="KW-1185">Reference proteome</keyword>
<reference evidence="1 2" key="1">
    <citation type="submission" date="2017-09" db="EMBL/GenBank/DDBJ databases">
        <title>The draft genome sequences of Marinobacter sp. PWS21.</title>
        <authorList>
            <person name="Cao J."/>
        </authorList>
    </citation>
    <scope>NUCLEOTIDE SEQUENCE [LARGE SCALE GENOMIC DNA]</scope>
    <source>
        <strain evidence="1 2">PWS21</strain>
    </source>
</reference>
<accession>A0A2G1US17</accession>
<name>A0A2G1US17_9GAMM</name>
<proteinExistence type="predicted"/>
<dbReference type="InterPro" id="IPR036116">
    <property type="entry name" value="FN3_sf"/>
</dbReference>
<dbReference type="SUPFAM" id="SSF49265">
    <property type="entry name" value="Fibronectin type III"/>
    <property type="match status" value="1"/>
</dbReference>
<gene>
    <name evidence="1" type="ORF">CLH61_00700</name>
</gene>
<comment type="caution">
    <text evidence="1">The sequence shown here is derived from an EMBL/GenBank/DDBJ whole genome shotgun (WGS) entry which is preliminary data.</text>
</comment>
<sequence>MGELQGYIIRFGQSASDLSQTITINDASVMDYTVTNLGTGEWFFAVQVVDLDGLTSAPSEVVSKTI</sequence>
<dbReference type="EMBL" id="NTFH01000001">
    <property type="protein sequence ID" value="PHQ17179.1"/>
    <property type="molecule type" value="Genomic_DNA"/>
</dbReference>
<evidence type="ECO:0000313" key="2">
    <source>
        <dbReference type="Proteomes" id="UP000231409"/>
    </source>
</evidence>
<organism evidence="1 2">
    <name type="scientific">Marinobacter profundi</name>
    <dbReference type="NCBI Taxonomy" id="2666256"/>
    <lineage>
        <taxon>Bacteria</taxon>
        <taxon>Pseudomonadati</taxon>
        <taxon>Pseudomonadota</taxon>
        <taxon>Gammaproteobacteria</taxon>
        <taxon>Pseudomonadales</taxon>
        <taxon>Marinobacteraceae</taxon>
        <taxon>Marinobacter</taxon>
    </lineage>
</organism>
<evidence type="ECO:0000313" key="1">
    <source>
        <dbReference type="EMBL" id="PHQ17179.1"/>
    </source>
</evidence>
<dbReference type="InterPro" id="IPR003961">
    <property type="entry name" value="FN3_dom"/>
</dbReference>
<dbReference type="Proteomes" id="UP000231409">
    <property type="component" value="Unassembled WGS sequence"/>
</dbReference>
<dbReference type="AlphaFoldDB" id="A0A2G1US17"/>
<protein>
    <submittedName>
        <fullName evidence="1">Ribonuclease HII</fullName>
    </submittedName>
</protein>